<comment type="caution">
    <text evidence="2">The sequence shown here is derived from an EMBL/GenBank/DDBJ whole genome shotgun (WGS) entry which is preliminary data.</text>
</comment>
<protein>
    <submittedName>
        <fullName evidence="2">Beta-ketoacyl synthase chain length factor</fullName>
    </submittedName>
</protein>
<organism evidence="2 3">
    <name type="scientific">Aeromonas sanarellii</name>
    <dbReference type="NCBI Taxonomy" id="633415"/>
    <lineage>
        <taxon>Bacteria</taxon>
        <taxon>Pseudomonadati</taxon>
        <taxon>Pseudomonadota</taxon>
        <taxon>Gammaproteobacteria</taxon>
        <taxon>Aeromonadales</taxon>
        <taxon>Aeromonadaceae</taxon>
        <taxon>Aeromonas</taxon>
    </lineage>
</organism>
<proteinExistence type="predicted"/>
<evidence type="ECO:0000313" key="3">
    <source>
        <dbReference type="Proteomes" id="UP000666661"/>
    </source>
</evidence>
<feature type="domain" description="Beta-ketoacyl synthase-like N-terminal" evidence="1">
    <location>
        <begin position="22"/>
        <end position="238"/>
    </location>
</feature>
<dbReference type="RefSeq" id="WP_209793228.1">
    <property type="nucleotide sequence ID" value="NZ_JAGIQF010000002.1"/>
</dbReference>
<accession>A0ABS4B3P5</accession>
<dbReference type="Pfam" id="PF13723">
    <property type="entry name" value="Ketoacyl-synt_2"/>
    <property type="match status" value="1"/>
</dbReference>
<name>A0ABS4B3P5_9GAMM</name>
<gene>
    <name evidence="2" type="ORF">J8I01_06155</name>
</gene>
<dbReference type="Proteomes" id="UP000666661">
    <property type="component" value="Unassembled WGS sequence"/>
</dbReference>
<dbReference type="InterPro" id="IPR014030">
    <property type="entry name" value="Ketoacyl_synth_N"/>
</dbReference>
<reference evidence="2 3" key="1">
    <citation type="submission" date="2021-03" db="EMBL/GenBank/DDBJ databases">
        <title>Plant growth promoting bacteria isolated from wild legumes nodules and trapping Phaseolus vulgaris L. nodules in the center and southern Mexico.</title>
        <authorList>
            <person name="Estrada P."/>
        </authorList>
    </citation>
    <scope>NUCLEOTIDE SEQUENCE [LARGE SCALE GENOMIC DNA]</scope>
    <source>
        <strain evidence="2 3">MaGu-431</strain>
    </source>
</reference>
<evidence type="ECO:0000313" key="2">
    <source>
        <dbReference type="EMBL" id="MBP0602097.1"/>
    </source>
</evidence>
<evidence type="ECO:0000259" key="1">
    <source>
        <dbReference type="Pfam" id="PF13723"/>
    </source>
</evidence>
<keyword evidence="3" id="KW-1185">Reference proteome</keyword>
<sequence>MLSFSLLDAQALSPGLEQAGQWQQWAREVQWPQVTPALPLTPLIPMMMARRLSAGARLAVQLGLDMLGRHPIDSAIFVSRHGELARSMALLQGLAAGKPLSPTDFSMSVHNTAAGLCSIQGKAALPMSSIAAGEGGLMAGLTEAIANLHAGGERVLLVAFEGEIPAFHQAWLPATAPYAVALVLGRGEDEHAVERWRCEGQREAGRNPELAQPLAFWRGHLLQQPACLLSDGRREWSWRRS</sequence>
<dbReference type="EMBL" id="JAGIQF010000002">
    <property type="protein sequence ID" value="MBP0602097.1"/>
    <property type="molecule type" value="Genomic_DNA"/>
</dbReference>